<comment type="subcellular location">
    <subcellularLocation>
        <location evidence="1">Cell membrane</location>
        <topology evidence="1">Multi-pass membrane protein</topology>
    </subcellularLocation>
</comment>
<evidence type="ECO:0000256" key="3">
    <source>
        <dbReference type="ARBA" id="ARBA00022692"/>
    </source>
</evidence>
<evidence type="ECO:0000313" key="10">
    <source>
        <dbReference type="Proteomes" id="UP001589793"/>
    </source>
</evidence>
<organism evidence="9 10">
    <name type="scientific">Brachybacterium hainanense</name>
    <dbReference type="NCBI Taxonomy" id="1541174"/>
    <lineage>
        <taxon>Bacteria</taxon>
        <taxon>Bacillati</taxon>
        <taxon>Actinomycetota</taxon>
        <taxon>Actinomycetes</taxon>
        <taxon>Micrococcales</taxon>
        <taxon>Dermabacteraceae</taxon>
        <taxon>Brachybacterium</taxon>
    </lineage>
</organism>
<feature type="transmembrane region" description="Helical" evidence="8">
    <location>
        <begin position="177"/>
        <end position="198"/>
    </location>
</feature>
<proteinExistence type="predicted"/>
<evidence type="ECO:0000256" key="5">
    <source>
        <dbReference type="ARBA" id="ARBA00022984"/>
    </source>
</evidence>
<evidence type="ECO:0000256" key="1">
    <source>
        <dbReference type="ARBA" id="ARBA00004651"/>
    </source>
</evidence>
<evidence type="ECO:0000256" key="6">
    <source>
        <dbReference type="ARBA" id="ARBA00022989"/>
    </source>
</evidence>
<evidence type="ECO:0000313" key="9">
    <source>
        <dbReference type="EMBL" id="MFC0675421.1"/>
    </source>
</evidence>
<feature type="transmembrane region" description="Helical" evidence="8">
    <location>
        <begin position="295"/>
        <end position="319"/>
    </location>
</feature>
<feature type="transmembrane region" description="Helical" evidence="8">
    <location>
        <begin position="375"/>
        <end position="399"/>
    </location>
</feature>
<comment type="caution">
    <text evidence="9">The sequence shown here is derived from an EMBL/GenBank/DDBJ whole genome shotgun (WGS) entry which is preliminary data.</text>
</comment>
<evidence type="ECO:0000256" key="8">
    <source>
        <dbReference type="SAM" id="Phobius"/>
    </source>
</evidence>
<keyword evidence="2" id="KW-1003">Cell membrane</keyword>
<dbReference type="PANTHER" id="PTHR47019">
    <property type="entry name" value="LIPID II FLIPPASE MURJ"/>
    <property type="match status" value="1"/>
</dbReference>
<dbReference type="InterPro" id="IPR051050">
    <property type="entry name" value="Lipid_II_flippase_MurJ/MviN"/>
</dbReference>
<dbReference type="EMBL" id="JBHLSV010000023">
    <property type="protein sequence ID" value="MFC0675421.1"/>
    <property type="molecule type" value="Genomic_DNA"/>
</dbReference>
<feature type="transmembrane region" description="Helical" evidence="8">
    <location>
        <begin position="480"/>
        <end position="503"/>
    </location>
</feature>
<evidence type="ECO:0000256" key="7">
    <source>
        <dbReference type="ARBA" id="ARBA00023136"/>
    </source>
</evidence>
<dbReference type="Pfam" id="PF03023">
    <property type="entry name" value="MurJ"/>
    <property type="match status" value="1"/>
</dbReference>
<evidence type="ECO:0000256" key="2">
    <source>
        <dbReference type="ARBA" id="ARBA00022475"/>
    </source>
</evidence>
<dbReference type="InterPro" id="IPR004268">
    <property type="entry name" value="MurJ"/>
</dbReference>
<feature type="transmembrane region" description="Helical" evidence="8">
    <location>
        <begin position="143"/>
        <end position="170"/>
    </location>
</feature>
<feature type="transmembrane region" description="Helical" evidence="8">
    <location>
        <begin position="12"/>
        <end position="39"/>
    </location>
</feature>
<name>A0ABV6RF81_9MICO</name>
<feature type="transmembrane region" description="Helical" evidence="8">
    <location>
        <begin position="259"/>
        <end position="283"/>
    </location>
</feature>
<keyword evidence="6 8" id="KW-1133">Transmembrane helix</keyword>
<keyword evidence="7 8" id="KW-0472">Membrane</keyword>
<gene>
    <name evidence="9" type="primary">murJ</name>
    <name evidence="9" type="ORF">ACFFF6_15785</name>
</gene>
<keyword evidence="3 8" id="KW-0812">Transmembrane</keyword>
<keyword evidence="5" id="KW-0573">Peptidoglycan synthesis</keyword>
<feature type="transmembrane region" description="Helical" evidence="8">
    <location>
        <begin position="59"/>
        <end position="82"/>
    </location>
</feature>
<reference evidence="9 10" key="1">
    <citation type="submission" date="2024-09" db="EMBL/GenBank/DDBJ databases">
        <authorList>
            <person name="Sun Q."/>
            <person name="Mori K."/>
        </authorList>
    </citation>
    <scope>NUCLEOTIDE SEQUENCE [LARGE SCALE GENOMIC DNA]</scope>
    <source>
        <strain evidence="9 10">CICC 10874</strain>
    </source>
</reference>
<accession>A0ABV6RF81</accession>
<evidence type="ECO:0000256" key="4">
    <source>
        <dbReference type="ARBA" id="ARBA00022960"/>
    </source>
</evidence>
<dbReference type="Proteomes" id="UP001589793">
    <property type="component" value="Unassembled WGS sequence"/>
</dbReference>
<feature type="transmembrane region" description="Helical" evidence="8">
    <location>
        <begin position="340"/>
        <end position="363"/>
    </location>
</feature>
<keyword evidence="4" id="KW-0133">Cell shape</keyword>
<dbReference type="PRINTS" id="PR01806">
    <property type="entry name" value="VIRFACTRMVIN"/>
</dbReference>
<feature type="transmembrane region" description="Helical" evidence="8">
    <location>
        <begin position="218"/>
        <end position="238"/>
    </location>
</feature>
<feature type="transmembrane region" description="Helical" evidence="8">
    <location>
        <begin position="103"/>
        <end position="123"/>
    </location>
</feature>
<protein>
    <submittedName>
        <fullName evidence="9">Murein biosynthesis integral membrane protein MurJ</fullName>
    </submittedName>
</protein>
<feature type="transmembrane region" description="Helical" evidence="8">
    <location>
        <begin position="411"/>
        <end position="433"/>
    </location>
</feature>
<sequence>MSAPGGTVGGTLLRGAGVVLVVTVLARIAGFVRSLVFGASVGAGEVGTAYASANQLPNVLFEVVAGGALAAVVVPLVAGLVPEQGERTRGGDRAEGERTADQIISALLCWTLLLMLPLTLVLVRFAEPIARILLAGGEGSEPMIVLGGQLLRIFAVQLPLYGIAVILGAYLQARRRFFWPALLPLLSSVVVMAAYRVYALVVPGVVSAATVGPVGTQLLGWGTTAGVLAMALPVVIVAHRAGLRLRPTLRMPTGTARTALALAVSGLGAVGAQQLALALILLLSMRAGGTGTLVVFQYGYAVFMLPFAVLVVPLMTASFPHLSEQRLTGDTWGFARSATSAVRIVAGVAIVGAAVLIAAAPAIEVFFQQLDRAGAAGVGATVAALGLGLVGYAVTMQCTRILSAAVRARDALLVGSIGWVIAAVLVLLLALSSPTRRAAEASTGFGFSIAIGMLCAGIIGISRIGELIEASGQQKALRRIVLVAPLALLGGAVPGYLVSILLLQAGLGLPLIVLIGVLSGSVAAILSGGVLAASSPSQARSALRGARRRLAALLPGARA</sequence>
<dbReference type="PANTHER" id="PTHR47019:SF1">
    <property type="entry name" value="LIPID II FLIPPASE MURJ"/>
    <property type="match status" value="1"/>
</dbReference>
<feature type="transmembrane region" description="Helical" evidence="8">
    <location>
        <begin position="509"/>
        <end position="534"/>
    </location>
</feature>
<keyword evidence="10" id="KW-1185">Reference proteome</keyword>
<dbReference type="RefSeq" id="WP_376982446.1">
    <property type="nucleotide sequence ID" value="NZ_JBHLSV010000023.1"/>
</dbReference>
<feature type="transmembrane region" description="Helical" evidence="8">
    <location>
        <begin position="445"/>
        <end position="468"/>
    </location>
</feature>